<evidence type="ECO:0000256" key="4">
    <source>
        <dbReference type="ARBA" id="ARBA00022692"/>
    </source>
</evidence>
<dbReference type="EMBL" id="JMMZ01000019">
    <property type="protein sequence ID" value="OEU39724.1"/>
    <property type="molecule type" value="Genomic_DNA"/>
</dbReference>
<dbReference type="Pfam" id="PF21088">
    <property type="entry name" value="MS_channel_1st"/>
    <property type="match status" value="1"/>
</dbReference>
<evidence type="ECO:0000256" key="2">
    <source>
        <dbReference type="ARBA" id="ARBA00008017"/>
    </source>
</evidence>
<comment type="caution">
    <text evidence="10">The sequence shown here is derived from an EMBL/GenBank/DDBJ whole genome shotgun (WGS) entry which is preliminary data.</text>
</comment>
<dbReference type="PANTHER" id="PTHR30460:SF0">
    <property type="entry name" value="MODERATE CONDUCTANCE MECHANOSENSITIVE CHANNEL YBIO"/>
    <property type="match status" value="1"/>
</dbReference>
<dbReference type="AlphaFoldDB" id="A0A1E7G430"/>
<evidence type="ECO:0000256" key="6">
    <source>
        <dbReference type="ARBA" id="ARBA00023136"/>
    </source>
</evidence>
<dbReference type="PANTHER" id="PTHR30460">
    <property type="entry name" value="MODERATE CONDUCTANCE MECHANOSENSITIVE CHANNEL YBIO"/>
    <property type="match status" value="1"/>
</dbReference>
<keyword evidence="6 7" id="KW-0472">Membrane</keyword>
<protein>
    <submittedName>
        <fullName evidence="10">Potassium transporter KefA</fullName>
    </submittedName>
</protein>
<dbReference type="InterPro" id="IPR011014">
    <property type="entry name" value="MscS_channel_TM-2"/>
</dbReference>
<dbReference type="InterPro" id="IPR006685">
    <property type="entry name" value="MscS_channel_2nd"/>
</dbReference>
<feature type="domain" description="Mechanosensitive ion channel MscS" evidence="8">
    <location>
        <begin position="109"/>
        <end position="175"/>
    </location>
</feature>
<gene>
    <name evidence="10" type="ORF">AJ89_06850</name>
</gene>
<feature type="transmembrane region" description="Helical" evidence="7">
    <location>
        <begin position="85"/>
        <end position="106"/>
    </location>
</feature>
<dbReference type="InterPro" id="IPR049142">
    <property type="entry name" value="MS_channel_1st"/>
</dbReference>
<evidence type="ECO:0000259" key="8">
    <source>
        <dbReference type="Pfam" id="PF00924"/>
    </source>
</evidence>
<dbReference type="SUPFAM" id="SSF82861">
    <property type="entry name" value="Mechanosensitive channel protein MscS (YggB), transmembrane region"/>
    <property type="match status" value="1"/>
</dbReference>
<evidence type="ECO:0000256" key="5">
    <source>
        <dbReference type="ARBA" id="ARBA00022989"/>
    </source>
</evidence>
<dbReference type="Gene3D" id="1.10.287.1260">
    <property type="match status" value="1"/>
</dbReference>
<reference evidence="10" key="1">
    <citation type="journal article" date="2016" name="Appl. Microbiol. Biotechnol.">
        <title>Adhesion of the genome-sequenced Lactococcus lactis subsp. cremoris IBB477 strain is mediated by specific molecular determinants.</title>
        <authorList>
            <person name="Radziwill-Bienkowska J.M."/>
            <person name="Le D.T."/>
            <person name="Szczesny P."/>
            <person name="Duviau M.P."/>
            <person name="Aleksandrzak-Piekarczyk T."/>
            <person name="Loubiere P."/>
            <person name="Mercier-Bonin M."/>
            <person name="Bardowski J.K."/>
            <person name="Kowalczyk M."/>
        </authorList>
    </citation>
    <scope>NUCLEOTIDE SEQUENCE [LARGE SCALE GENOMIC DNA]</scope>
    <source>
        <strain evidence="10">IBB477</strain>
    </source>
</reference>
<dbReference type="Pfam" id="PF00924">
    <property type="entry name" value="MS_channel_2nd"/>
    <property type="match status" value="1"/>
</dbReference>
<comment type="similarity">
    <text evidence="2">Belongs to the MscS (TC 1.A.23) family.</text>
</comment>
<feature type="domain" description="Mechanosensitive ion channel transmembrane helices 2/3" evidence="9">
    <location>
        <begin position="71"/>
        <end position="107"/>
    </location>
</feature>
<accession>A0A1E7G430</accession>
<keyword evidence="4 7" id="KW-0812">Transmembrane</keyword>
<organism evidence="10">
    <name type="scientific">Lactococcus cremoris subsp. cremoris IBB477</name>
    <dbReference type="NCBI Taxonomy" id="1449093"/>
    <lineage>
        <taxon>Bacteria</taxon>
        <taxon>Bacillati</taxon>
        <taxon>Bacillota</taxon>
        <taxon>Bacilli</taxon>
        <taxon>Lactobacillales</taxon>
        <taxon>Streptococcaceae</taxon>
        <taxon>Lactococcus</taxon>
        <taxon>Lactococcus cremoris subsp. cremoris</taxon>
    </lineage>
</organism>
<evidence type="ECO:0000256" key="3">
    <source>
        <dbReference type="ARBA" id="ARBA00022475"/>
    </source>
</evidence>
<evidence type="ECO:0000256" key="1">
    <source>
        <dbReference type="ARBA" id="ARBA00004651"/>
    </source>
</evidence>
<dbReference type="GO" id="GO:0008381">
    <property type="term" value="F:mechanosensitive monoatomic ion channel activity"/>
    <property type="evidence" value="ECO:0007669"/>
    <property type="project" value="InterPro"/>
</dbReference>
<dbReference type="SUPFAM" id="SSF50182">
    <property type="entry name" value="Sm-like ribonucleoproteins"/>
    <property type="match status" value="1"/>
</dbReference>
<dbReference type="InterPro" id="IPR010920">
    <property type="entry name" value="LSM_dom_sf"/>
</dbReference>
<proteinExistence type="inferred from homology"/>
<sequence>MNLLKINWEDLGAFLLNKAITILLVSVLFFILYQASSRIVNRLFKNYSEQKWTDTSRILTLSRLTTSAIHYLTVFLYIYTVLGVMGIPVANVLAGAGILGVALGFAGRDLVADIINGFFIIVEHQINVGDTVAFAGLDIEGVVKTVGIRSITVIGADGATTFIPNRNIAALKNYSYKERTVNLDVPVTDENISEKKAQIIEVNANYPQVKYLGIINIEDKLFLRTSLTAPLSKITPLKMEILDKYYEKNRRQAN</sequence>
<dbReference type="InterPro" id="IPR045276">
    <property type="entry name" value="YbiO_bact"/>
</dbReference>
<evidence type="ECO:0000313" key="10">
    <source>
        <dbReference type="EMBL" id="OEU39724.1"/>
    </source>
</evidence>
<dbReference type="InterPro" id="IPR023408">
    <property type="entry name" value="MscS_beta-dom_sf"/>
</dbReference>
<dbReference type="Proteomes" id="UP000176236">
    <property type="component" value="Chromosome"/>
</dbReference>
<name>A0A1E7G430_LACLC</name>
<feature type="transmembrane region" description="Helical" evidence="7">
    <location>
        <begin position="20"/>
        <end position="40"/>
    </location>
</feature>
<feature type="transmembrane region" description="Helical" evidence="7">
    <location>
        <begin position="61"/>
        <end position="79"/>
    </location>
</feature>
<dbReference type="GO" id="GO:0005886">
    <property type="term" value="C:plasma membrane"/>
    <property type="evidence" value="ECO:0007669"/>
    <property type="project" value="UniProtKB-SubCell"/>
</dbReference>
<evidence type="ECO:0000259" key="9">
    <source>
        <dbReference type="Pfam" id="PF21088"/>
    </source>
</evidence>
<comment type="subcellular location">
    <subcellularLocation>
        <location evidence="1">Cell membrane</location>
        <topology evidence="1">Multi-pass membrane protein</topology>
    </subcellularLocation>
</comment>
<dbReference type="Gene3D" id="2.30.30.60">
    <property type="match status" value="1"/>
</dbReference>
<keyword evidence="5 7" id="KW-1133">Transmembrane helix</keyword>
<keyword evidence="3" id="KW-1003">Cell membrane</keyword>
<evidence type="ECO:0000256" key="7">
    <source>
        <dbReference type="SAM" id="Phobius"/>
    </source>
</evidence>
<dbReference type="RefSeq" id="WP_046124885.1">
    <property type="nucleotide sequence ID" value="NZ_CM007353.1"/>
</dbReference>